<dbReference type="PANTHER" id="PTHR35792:SF3">
    <property type="entry name" value="IG HYPOTHETICAL 17707"/>
    <property type="match status" value="1"/>
</dbReference>
<protein>
    <submittedName>
        <fullName evidence="2">YtxH domain-containing protein</fullName>
    </submittedName>
</protein>
<dbReference type="InterPro" id="IPR024623">
    <property type="entry name" value="YtxH"/>
</dbReference>
<reference evidence="2 3" key="1">
    <citation type="submission" date="2019-11" db="EMBL/GenBank/DDBJ databases">
        <title>Genome sequences of 17 halophilic strains isolated from different environments.</title>
        <authorList>
            <person name="Furrow R.E."/>
        </authorList>
    </citation>
    <scope>NUCLEOTIDE SEQUENCE [LARGE SCALE GENOMIC DNA]</scope>
    <source>
        <strain evidence="2 3">22506_14_FS</strain>
    </source>
</reference>
<dbReference type="AlphaFoldDB" id="A0A845F4U1"/>
<evidence type="ECO:0000313" key="3">
    <source>
        <dbReference type="Proteomes" id="UP000447833"/>
    </source>
</evidence>
<organism evidence="2 3">
    <name type="scientific">Guptibacillus hwajinpoensis</name>
    <dbReference type="NCBI Taxonomy" id="208199"/>
    <lineage>
        <taxon>Bacteria</taxon>
        <taxon>Bacillati</taxon>
        <taxon>Bacillota</taxon>
        <taxon>Bacilli</taxon>
        <taxon>Bacillales</taxon>
        <taxon>Guptibacillaceae</taxon>
        <taxon>Guptibacillus</taxon>
    </lineage>
</organism>
<evidence type="ECO:0000256" key="1">
    <source>
        <dbReference type="SAM" id="Coils"/>
    </source>
</evidence>
<dbReference type="Proteomes" id="UP000447833">
    <property type="component" value="Unassembled WGS sequence"/>
</dbReference>
<name>A0A845F4U1_9BACL</name>
<dbReference type="InterPro" id="IPR052928">
    <property type="entry name" value="Desiccation-related_membrane"/>
</dbReference>
<keyword evidence="1" id="KW-0175">Coiled coil</keyword>
<dbReference type="Gene3D" id="1.20.1170.10">
    <property type="match status" value="1"/>
</dbReference>
<accession>A0A845F4U1</accession>
<comment type="caution">
    <text evidence="2">The sequence shown here is derived from an EMBL/GenBank/DDBJ whole genome shotgun (WGS) entry which is preliminary data.</text>
</comment>
<dbReference type="Pfam" id="PF12732">
    <property type="entry name" value="YtxH"/>
    <property type="match status" value="1"/>
</dbReference>
<dbReference type="PANTHER" id="PTHR35792">
    <property type="entry name" value="GENERAL STRESS PROTEIN"/>
    <property type="match status" value="1"/>
</dbReference>
<evidence type="ECO:0000313" key="2">
    <source>
        <dbReference type="EMBL" id="MYL65781.1"/>
    </source>
</evidence>
<gene>
    <name evidence="2" type="ORF">GLW07_20675</name>
</gene>
<proteinExistence type="predicted"/>
<dbReference type="SUPFAM" id="SSF58113">
    <property type="entry name" value="Apolipoprotein A-I"/>
    <property type="match status" value="1"/>
</dbReference>
<feature type="coiled-coil region" evidence="1">
    <location>
        <begin position="51"/>
        <end position="118"/>
    </location>
</feature>
<sequence>MIIMGKAKTLLTGFIFGGVVSAASVLLTTPKSGKELIAETKVKSDDIKEGFAKLKSDLNELSTQVKQLSSEGKEVIQEVAADLKRSISSYQQDIQPNLTRLKEDVEEMQKTIETVKDEVNSPASK</sequence>
<dbReference type="EMBL" id="WMEY01000010">
    <property type="protein sequence ID" value="MYL65781.1"/>
    <property type="molecule type" value="Genomic_DNA"/>
</dbReference>